<dbReference type="Gene3D" id="1.20.120.430">
    <property type="entry name" value="tRNA modification GTPase MnmE domain 2"/>
    <property type="match status" value="1"/>
</dbReference>
<feature type="binding site" evidence="3">
    <location>
        <position position="235"/>
    </location>
    <ligand>
        <name>Mg(2+)</name>
        <dbReference type="ChEBI" id="CHEBI:18420"/>
    </ligand>
</feature>
<dbReference type="InterPro" id="IPR018948">
    <property type="entry name" value="GTP-bd_TrmE_N"/>
</dbReference>
<comment type="subunit">
    <text evidence="3">Homodimer. Heterotetramer of two MnmE and two MnmG subunits.</text>
</comment>
<proteinExistence type="inferred from homology"/>
<dbReference type="Pfam" id="PF12631">
    <property type="entry name" value="MnmE_helical"/>
    <property type="match status" value="1"/>
</dbReference>
<evidence type="ECO:0000259" key="6">
    <source>
        <dbReference type="Pfam" id="PF12631"/>
    </source>
</evidence>
<name>A0ABT7PCF9_9BACT</name>
<dbReference type="SUPFAM" id="SSF116878">
    <property type="entry name" value="TrmE connector domain"/>
    <property type="match status" value="1"/>
</dbReference>
<feature type="binding site" evidence="3">
    <location>
        <position position="231"/>
    </location>
    <ligand>
        <name>K(+)</name>
        <dbReference type="ChEBI" id="CHEBI:29103"/>
    </ligand>
</feature>
<keyword evidence="3" id="KW-0479">Metal-binding</keyword>
<keyword evidence="3" id="KW-0819">tRNA processing</keyword>
<dbReference type="InterPro" id="IPR027417">
    <property type="entry name" value="P-loop_NTPase"/>
</dbReference>
<feature type="domain" description="G" evidence="4">
    <location>
        <begin position="224"/>
        <end position="333"/>
    </location>
</feature>
<dbReference type="Gene3D" id="3.40.50.300">
    <property type="entry name" value="P-loop containing nucleotide triphosphate hydrolases"/>
    <property type="match status" value="1"/>
</dbReference>
<evidence type="ECO:0000256" key="2">
    <source>
        <dbReference type="ARBA" id="ARBA00023134"/>
    </source>
</evidence>
<comment type="caution">
    <text evidence="3">Lacks conserved residue(s) required for the propagation of feature annotation.</text>
</comment>
<feature type="binding site" evidence="3">
    <location>
        <position position="252"/>
    </location>
    <ligand>
        <name>K(+)</name>
        <dbReference type="ChEBI" id="CHEBI:29103"/>
    </ligand>
</feature>
<dbReference type="HAMAP" id="MF_00379">
    <property type="entry name" value="GTPase_MnmE"/>
    <property type="match status" value="1"/>
</dbReference>
<feature type="domain" description="MnmE helical" evidence="6">
    <location>
        <begin position="128"/>
        <end position="457"/>
    </location>
</feature>
<dbReference type="EC" id="3.6.-.-" evidence="3"/>
<keyword evidence="3 7" id="KW-0378">Hydrolase</keyword>
<feature type="binding site" evidence="3">
    <location>
        <position position="256"/>
    </location>
    <ligand>
        <name>Mg(2+)</name>
        <dbReference type="ChEBI" id="CHEBI:18420"/>
    </ligand>
</feature>
<dbReference type="Proteomes" id="UP001239462">
    <property type="component" value="Unassembled WGS sequence"/>
</dbReference>
<evidence type="ECO:0000259" key="4">
    <source>
        <dbReference type="Pfam" id="PF01926"/>
    </source>
</evidence>
<comment type="similarity">
    <text evidence="3">Belongs to the TRAFAC class TrmE-Era-EngA-EngB-Septin-like GTPase superfamily. TrmE GTPase family.</text>
</comment>
<dbReference type="Pfam" id="PF10396">
    <property type="entry name" value="TrmE_N"/>
    <property type="match status" value="1"/>
</dbReference>
<dbReference type="PANTHER" id="PTHR42714:SF2">
    <property type="entry name" value="TRNA MODIFICATION GTPASE GTPBP3, MITOCHONDRIAL"/>
    <property type="match status" value="1"/>
</dbReference>
<keyword evidence="8" id="KW-1185">Reference proteome</keyword>
<feature type="binding site" evidence="3">
    <location>
        <position position="27"/>
    </location>
    <ligand>
        <name>(6S)-5-formyl-5,6,7,8-tetrahydrofolate</name>
        <dbReference type="ChEBI" id="CHEBI:57457"/>
    </ligand>
</feature>
<comment type="cofactor">
    <cofactor evidence="3">
        <name>K(+)</name>
        <dbReference type="ChEBI" id="CHEBI:29103"/>
    </cofactor>
    <text evidence="3">Binds 1 potassium ion per subunit.</text>
</comment>
<dbReference type="RefSeq" id="WP_289161900.1">
    <property type="nucleotide sequence ID" value="NZ_JASZZN010000001.1"/>
</dbReference>
<comment type="function">
    <text evidence="3">Exhibits a very high intrinsic GTPase hydrolysis rate. Involved in the addition of a carboxymethylaminomethyl (cmnm) group at the wobble position (U34) of certain tRNAs, forming tRNA-cmnm(5)s(2)U34.</text>
</comment>
<dbReference type="InterPro" id="IPR027266">
    <property type="entry name" value="TrmE/GcvT-like"/>
</dbReference>
<dbReference type="InterPro" id="IPR004520">
    <property type="entry name" value="GTPase_MnmE"/>
</dbReference>
<dbReference type="InterPro" id="IPR025867">
    <property type="entry name" value="MnmE_helical"/>
</dbReference>
<accession>A0ABT7PCF9</accession>
<dbReference type="InterPro" id="IPR027368">
    <property type="entry name" value="MnmE_dom2"/>
</dbReference>
<evidence type="ECO:0000256" key="3">
    <source>
        <dbReference type="HAMAP-Rule" id="MF_00379"/>
    </source>
</evidence>
<dbReference type="GO" id="GO:0016787">
    <property type="term" value="F:hydrolase activity"/>
    <property type="evidence" value="ECO:0007669"/>
    <property type="project" value="UniProtKB-KW"/>
</dbReference>
<evidence type="ECO:0000313" key="7">
    <source>
        <dbReference type="EMBL" id="MDM4014151.1"/>
    </source>
</evidence>
<feature type="binding site" evidence="3">
    <location>
        <begin position="275"/>
        <end position="278"/>
    </location>
    <ligand>
        <name>GTP</name>
        <dbReference type="ChEBI" id="CHEBI:37565"/>
    </ligand>
</feature>
<sequence>MMGVVEVGETIVAIATPSTPAVRGAIRMSGSEAIEIVRRLGIEPTSHARPHCVDDQVDLGEPLGRVPVRALLWPTARSYTGQPSVELHTYGSLPILQSLVDASIAVGARAARPGEFTMRAFLAGRLDLAQAEAVLGVIDAESRGALDHALRQLAGNLSKPIERLRGELLDLLADVEAGLDFVDEDIQFIEDGQLTARLTLMAESLSKTREQLELRREDKSNWTLALRGLPNAGKSSLINAMAGRDAAIVTDVAGTTRDVVAITMQIGDFDVTFADTAGLEFVEGDSPEDQIMRVAQSLGGRAGHDADIRLWCVDVNHRDFIVHADQMRRLANEKRRSSIDLWVATKCDDPACLVEPPWIATSVKTGRGLETLRQSIERSLEQVSGNDSASVVGTAARCRGSLLAAEQAIEAAIGFVRGGDGHEYVSSELRLAASFLGEVTGAVYTDDILDRVFSRFCIGK</sequence>
<dbReference type="InterPro" id="IPR006073">
    <property type="entry name" value="GTP-bd"/>
</dbReference>
<dbReference type="CDD" id="cd14858">
    <property type="entry name" value="TrmE_N"/>
    <property type="match status" value="1"/>
</dbReference>
<feature type="binding site" evidence="3">
    <location>
        <position position="460"/>
    </location>
    <ligand>
        <name>(6S)-5-formyl-5,6,7,8-tetrahydrofolate</name>
        <dbReference type="ChEBI" id="CHEBI:57457"/>
    </ligand>
</feature>
<dbReference type="Gene3D" id="3.30.1360.120">
    <property type="entry name" value="Probable tRNA modification gtpase trme, domain 1"/>
    <property type="match status" value="1"/>
</dbReference>
<feature type="binding site" evidence="3">
    <location>
        <position position="250"/>
    </location>
    <ligand>
        <name>K(+)</name>
        <dbReference type="ChEBI" id="CHEBI:29103"/>
    </ligand>
</feature>
<feature type="domain" description="GTP-binding protein TrmE N-terminal" evidence="5">
    <location>
        <begin position="10"/>
        <end position="125"/>
    </location>
</feature>
<evidence type="ECO:0000259" key="5">
    <source>
        <dbReference type="Pfam" id="PF10396"/>
    </source>
</evidence>
<gene>
    <name evidence="3" type="primary">mnmE</name>
    <name evidence="3" type="synonym">trmE</name>
    <name evidence="7" type="ORF">QTN89_01830</name>
</gene>
<protein>
    <recommendedName>
        <fullName evidence="3">tRNA modification GTPase MnmE</fullName>
        <ecNumber evidence="3">3.6.-.-</ecNumber>
    </recommendedName>
</protein>
<dbReference type="SUPFAM" id="SSF103025">
    <property type="entry name" value="Folate-binding domain"/>
    <property type="match status" value="1"/>
</dbReference>
<dbReference type="Pfam" id="PF01926">
    <property type="entry name" value="MMR_HSR1"/>
    <property type="match status" value="1"/>
</dbReference>
<comment type="subcellular location">
    <subcellularLocation>
        <location evidence="3">Cytoplasm</location>
    </subcellularLocation>
</comment>
<reference evidence="7 8" key="1">
    <citation type="submission" date="2023-06" db="EMBL/GenBank/DDBJ databases">
        <title>Roseiconus lacunae JC819 isolated from Gulf of Mannar region, Tamil Nadu.</title>
        <authorList>
            <person name="Pk S."/>
            <person name="Ch S."/>
            <person name="Ch V.R."/>
        </authorList>
    </citation>
    <scope>NUCLEOTIDE SEQUENCE [LARGE SCALE GENOMIC DNA]</scope>
    <source>
        <strain evidence="7 8">JC819</strain>
    </source>
</reference>
<dbReference type="SUPFAM" id="SSF52540">
    <property type="entry name" value="P-loop containing nucleoside triphosphate hydrolases"/>
    <property type="match status" value="1"/>
</dbReference>
<dbReference type="EMBL" id="JASZZN010000001">
    <property type="protein sequence ID" value="MDM4014151.1"/>
    <property type="molecule type" value="Genomic_DNA"/>
</dbReference>
<dbReference type="PANTHER" id="PTHR42714">
    <property type="entry name" value="TRNA MODIFICATION GTPASE GTPBP3"/>
    <property type="match status" value="1"/>
</dbReference>
<keyword evidence="3" id="KW-0963">Cytoplasm</keyword>
<feature type="binding site" evidence="3">
    <location>
        <begin position="231"/>
        <end position="236"/>
    </location>
    <ligand>
        <name>GTP</name>
        <dbReference type="ChEBI" id="CHEBI:37565"/>
    </ligand>
</feature>
<feature type="binding site" evidence="3">
    <location>
        <position position="125"/>
    </location>
    <ligand>
        <name>(6S)-5-formyl-5,6,7,8-tetrahydrofolate</name>
        <dbReference type="ChEBI" id="CHEBI:57457"/>
    </ligand>
</feature>
<evidence type="ECO:0000256" key="1">
    <source>
        <dbReference type="ARBA" id="ARBA00022741"/>
    </source>
</evidence>
<keyword evidence="2 3" id="KW-0342">GTP-binding</keyword>
<comment type="caution">
    <text evidence="7">The sequence shown here is derived from an EMBL/GenBank/DDBJ whole genome shotgun (WGS) entry which is preliminary data.</text>
</comment>
<keyword evidence="1 3" id="KW-0547">Nucleotide-binding</keyword>
<organism evidence="7 8">
    <name type="scientific">Roseiconus lacunae</name>
    <dbReference type="NCBI Taxonomy" id="2605694"/>
    <lineage>
        <taxon>Bacteria</taxon>
        <taxon>Pseudomonadati</taxon>
        <taxon>Planctomycetota</taxon>
        <taxon>Planctomycetia</taxon>
        <taxon>Pirellulales</taxon>
        <taxon>Pirellulaceae</taxon>
        <taxon>Roseiconus</taxon>
    </lineage>
</organism>
<feature type="binding site" evidence="3">
    <location>
        <position position="255"/>
    </location>
    <ligand>
        <name>K(+)</name>
        <dbReference type="ChEBI" id="CHEBI:29103"/>
    </ligand>
</feature>
<feature type="binding site" evidence="3">
    <location>
        <begin position="250"/>
        <end position="256"/>
    </location>
    <ligand>
        <name>GTP</name>
        <dbReference type="ChEBI" id="CHEBI:37565"/>
    </ligand>
</feature>
<evidence type="ECO:0000313" key="8">
    <source>
        <dbReference type="Proteomes" id="UP001239462"/>
    </source>
</evidence>
<keyword evidence="3" id="KW-0460">Magnesium</keyword>
<feature type="binding site" evidence="3">
    <location>
        <position position="86"/>
    </location>
    <ligand>
        <name>(6S)-5-formyl-5,6,7,8-tetrahydrofolate</name>
        <dbReference type="ChEBI" id="CHEBI:57457"/>
    </ligand>
</feature>
<keyword evidence="3" id="KW-0630">Potassium</keyword>